<dbReference type="CDD" id="cd24050">
    <property type="entry name" value="ASKHA_NBD_ANMK"/>
    <property type="match status" value="1"/>
</dbReference>
<proteinExistence type="inferred from homology"/>
<dbReference type="InterPro" id="IPR005338">
    <property type="entry name" value="Anhydro_N_Ac-Mur_kinase"/>
</dbReference>
<sequence length="397" mass="42905">MENTIFDIKNADETKYAIGLMSGTSVDGIDAALVKISGAGLSTKVSLVSFITLPFSEEVRAHILSLADGKQTNMEEVCRMNMLIGKLSADACEEVIKKAGIDKKEIAFVGSHGQTVWHEPVKVDFLGKHFNSTLQIGDASPIAERLDTVVVSDFRVRDVAAGGTGAPLVPYTEFVLYSDSKRNVALQNIGGIGNITILKKGGSLDEVFAFDTGPGNMLIDGCISRITGGGLKYDEGGKLAEKGESNKELLDFIIENDDYIRAHPPKNSGRERYGSKFLDRLIKEGERLSVADKDLLATITDYTAFTIYYSIKNHCKLTPDRLIVGGGGANNHTLMNYIRKYLPDTEVITNEDLGLSGDAKEAVAFALLANDCLYGCCNNAPRATGAIHPVIMGKITR</sequence>
<comment type="catalytic activity">
    <reaction evidence="1">
        <text>1,6-anhydro-N-acetyl-beta-muramate + ATP + H2O = N-acetyl-D-muramate 6-phosphate + ADP + H(+)</text>
        <dbReference type="Rhea" id="RHEA:24952"/>
        <dbReference type="ChEBI" id="CHEBI:15377"/>
        <dbReference type="ChEBI" id="CHEBI:15378"/>
        <dbReference type="ChEBI" id="CHEBI:30616"/>
        <dbReference type="ChEBI" id="CHEBI:58690"/>
        <dbReference type="ChEBI" id="CHEBI:58722"/>
        <dbReference type="ChEBI" id="CHEBI:456216"/>
        <dbReference type="EC" id="2.7.1.170"/>
    </reaction>
</comment>
<keyword evidence="3" id="KW-1185">Reference proteome</keyword>
<dbReference type="HAMAP" id="MF_01270">
    <property type="entry name" value="AnhMurNAc_kinase"/>
    <property type="match status" value="1"/>
</dbReference>
<evidence type="ECO:0000256" key="1">
    <source>
        <dbReference type="HAMAP-Rule" id="MF_01270"/>
    </source>
</evidence>
<evidence type="ECO:0000313" key="2">
    <source>
        <dbReference type="EMBL" id="MBK5898145.1"/>
    </source>
</evidence>
<protein>
    <recommendedName>
        <fullName evidence="1">Anhydro-N-acetylmuramic acid kinase</fullName>
        <ecNumber evidence="1">2.7.1.170</ecNumber>
    </recommendedName>
    <alternativeName>
        <fullName evidence="1">AnhMurNAc kinase</fullName>
    </alternativeName>
</protein>
<dbReference type="PANTHER" id="PTHR30605">
    <property type="entry name" value="ANHYDRO-N-ACETYLMURAMIC ACID KINASE"/>
    <property type="match status" value="1"/>
</dbReference>
<dbReference type="Gene3D" id="3.30.420.40">
    <property type="match status" value="2"/>
</dbReference>
<dbReference type="PANTHER" id="PTHR30605:SF0">
    <property type="entry name" value="ANHYDRO-N-ACETYLMURAMIC ACID KINASE"/>
    <property type="match status" value="1"/>
</dbReference>
<gene>
    <name evidence="1" type="primary">anmK</name>
    <name evidence="2" type="ORF">JJN12_10215</name>
</gene>
<organism evidence="2 3">
    <name type="scientific">Catonella massiliensis</name>
    <dbReference type="NCBI Taxonomy" id="2799636"/>
    <lineage>
        <taxon>Bacteria</taxon>
        <taxon>Bacillati</taxon>
        <taxon>Bacillota</taxon>
        <taxon>Clostridia</taxon>
        <taxon>Lachnospirales</taxon>
        <taxon>Lachnospiraceae</taxon>
        <taxon>Catonella</taxon>
    </lineage>
</organism>
<comment type="pathway">
    <text evidence="1">Cell wall biogenesis; peptidoglycan recycling.</text>
</comment>
<name>A0ABS1J1V4_9FIRM</name>
<comment type="similarity">
    <text evidence="1">Belongs to the anhydro-N-acetylmuramic acid kinase family.</text>
</comment>
<feature type="binding site" evidence="1">
    <location>
        <begin position="23"/>
        <end position="30"/>
    </location>
    <ligand>
        <name>ATP</name>
        <dbReference type="ChEBI" id="CHEBI:30616"/>
    </ligand>
</feature>
<dbReference type="NCBIfam" id="NF007148">
    <property type="entry name" value="PRK09585.3-2"/>
    <property type="match status" value="1"/>
</dbReference>
<keyword evidence="1" id="KW-0067">ATP-binding</keyword>
<accession>A0ABS1J1V4</accession>
<keyword evidence="1" id="KW-0547">Nucleotide-binding</keyword>
<dbReference type="EC" id="2.7.1.170" evidence="1"/>
<evidence type="ECO:0000313" key="3">
    <source>
        <dbReference type="Proteomes" id="UP000604730"/>
    </source>
</evidence>
<dbReference type="RefSeq" id="WP_208429580.1">
    <property type="nucleotide sequence ID" value="NZ_JAEPRJ010000001.1"/>
</dbReference>
<dbReference type="EMBL" id="JAEPRJ010000001">
    <property type="protein sequence ID" value="MBK5898145.1"/>
    <property type="molecule type" value="Genomic_DNA"/>
</dbReference>
<comment type="pathway">
    <text evidence="1">Amino-sugar metabolism; 1,6-anhydro-N-acetylmuramate degradation.</text>
</comment>
<keyword evidence="1 2" id="KW-0808">Transferase</keyword>
<dbReference type="Pfam" id="PF03702">
    <property type="entry name" value="AnmK"/>
    <property type="match status" value="1"/>
</dbReference>
<dbReference type="GO" id="GO:0016301">
    <property type="term" value="F:kinase activity"/>
    <property type="evidence" value="ECO:0007669"/>
    <property type="project" value="UniProtKB-KW"/>
</dbReference>
<dbReference type="InterPro" id="IPR043129">
    <property type="entry name" value="ATPase_NBD"/>
</dbReference>
<keyword evidence="1" id="KW-0119">Carbohydrate metabolism</keyword>
<keyword evidence="1 2" id="KW-0418">Kinase</keyword>
<dbReference type="SUPFAM" id="SSF53067">
    <property type="entry name" value="Actin-like ATPase domain"/>
    <property type="match status" value="1"/>
</dbReference>
<reference evidence="2 3" key="1">
    <citation type="submission" date="2021-01" db="EMBL/GenBank/DDBJ databases">
        <title>Isolation and description of Catonella massiliensis sp. nov., a novel Catonella species, isolated from a stable periodontitis subject.</title>
        <authorList>
            <person name="Antezack A."/>
            <person name="Boxberger M."/>
            <person name="La Scola B."/>
            <person name="Monnet-Corti V."/>
        </authorList>
    </citation>
    <scope>NUCLEOTIDE SEQUENCE [LARGE SCALE GENOMIC DNA]</scope>
    <source>
        <strain evidence="2 3">Marseille-Q4567</strain>
    </source>
</reference>
<dbReference type="Proteomes" id="UP000604730">
    <property type="component" value="Unassembled WGS sequence"/>
</dbReference>
<comment type="function">
    <text evidence="1">Catalyzes the specific phosphorylation of 1,6-anhydro-N-acetylmuramic acid (anhMurNAc) with the simultaneous cleavage of the 1,6-anhydro ring, generating MurNAc-6-P. Is required for the utilization of anhMurNAc either imported from the medium or derived from its own cell wall murein, and thus plays a role in cell wall recycling.</text>
</comment>
<comment type="caution">
    <text evidence="2">The sequence shown here is derived from an EMBL/GenBank/DDBJ whole genome shotgun (WGS) entry which is preliminary data.</text>
</comment>